<sequence length="206" mass="24037">MEALLIMKLLFQNEVIQLDKNITVNEVINKINDLLSGNYYFSHLIADNHAIYENYDVFLQTNLNEIKELKIVTKTIKEFVNEIFLSSEEYISRAKPQIDVLTVEFYRNPSSDSWNNFAQLLEGIQWLNDMIHTIDSVVEKPNNWTNFIKIKVELDAELENLEEAINNGDIVLIADILKYEILSIFESLETEIRLSIDTEGYRNDIN</sequence>
<proteinExistence type="predicted"/>
<accession>A0ABW0LK35</accession>
<reference evidence="2" key="1">
    <citation type="journal article" date="2019" name="Int. J. Syst. Evol. Microbiol.">
        <title>The Global Catalogue of Microorganisms (GCM) 10K type strain sequencing project: providing services to taxonomists for standard genome sequencing and annotation.</title>
        <authorList>
            <consortium name="The Broad Institute Genomics Platform"/>
            <consortium name="The Broad Institute Genome Sequencing Center for Infectious Disease"/>
            <person name="Wu L."/>
            <person name="Ma J."/>
        </authorList>
    </citation>
    <scope>NUCLEOTIDE SEQUENCE [LARGE SCALE GENOMIC DNA]</scope>
    <source>
        <strain evidence="2">CGMCC 1.12237</strain>
    </source>
</reference>
<name>A0ABW0LK35_9BACI</name>
<comment type="caution">
    <text evidence="1">The sequence shown here is derived from an EMBL/GenBank/DDBJ whole genome shotgun (WGS) entry which is preliminary data.</text>
</comment>
<evidence type="ECO:0000313" key="2">
    <source>
        <dbReference type="Proteomes" id="UP001596147"/>
    </source>
</evidence>
<evidence type="ECO:0000313" key="1">
    <source>
        <dbReference type="EMBL" id="MFC5466264.1"/>
    </source>
</evidence>
<protein>
    <submittedName>
        <fullName evidence="1">Uncharacterized protein</fullName>
    </submittedName>
</protein>
<dbReference type="EMBL" id="JBHSMC010000024">
    <property type="protein sequence ID" value="MFC5466264.1"/>
    <property type="molecule type" value="Genomic_DNA"/>
</dbReference>
<organism evidence="1 2">
    <name type="scientific">Lederbergia graminis</name>
    <dbReference type="NCBI Taxonomy" id="735518"/>
    <lineage>
        <taxon>Bacteria</taxon>
        <taxon>Bacillati</taxon>
        <taxon>Bacillota</taxon>
        <taxon>Bacilli</taxon>
        <taxon>Bacillales</taxon>
        <taxon>Bacillaceae</taxon>
        <taxon>Lederbergia</taxon>
    </lineage>
</organism>
<keyword evidence="2" id="KW-1185">Reference proteome</keyword>
<dbReference type="Proteomes" id="UP001596147">
    <property type="component" value="Unassembled WGS sequence"/>
</dbReference>
<dbReference type="RefSeq" id="WP_382354045.1">
    <property type="nucleotide sequence ID" value="NZ_JBHSMC010000024.1"/>
</dbReference>
<gene>
    <name evidence="1" type="ORF">ACFPM4_16215</name>
</gene>